<dbReference type="InterPro" id="IPR042197">
    <property type="entry name" value="Apaf_helical"/>
</dbReference>
<proteinExistence type="inferred from homology"/>
<feature type="domain" description="Disease resistance protein At4g27190-like leucine-rich repeats" evidence="8">
    <location>
        <begin position="723"/>
        <end position="846"/>
    </location>
</feature>
<keyword evidence="3" id="KW-0677">Repeat</keyword>
<organism evidence="9 10">
    <name type="scientific">Trifolium subterraneum</name>
    <name type="common">Subterranean clover</name>
    <dbReference type="NCBI Taxonomy" id="3900"/>
    <lineage>
        <taxon>Eukaryota</taxon>
        <taxon>Viridiplantae</taxon>
        <taxon>Streptophyta</taxon>
        <taxon>Embryophyta</taxon>
        <taxon>Tracheophyta</taxon>
        <taxon>Spermatophyta</taxon>
        <taxon>Magnoliopsida</taxon>
        <taxon>eudicotyledons</taxon>
        <taxon>Gunneridae</taxon>
        <taxon>Pentapetalae</taxon>
        <taxon>rosids</taxon>
        <taxon>fabids</taxon>
        <taxon>Fabales</taxon>
        <taxon>Fabaceae</taxon>
        <taxon>Papilionoideae</taxon>
        <taxon>50 kb inversion clade</taxon>
        <taxon>NPAAA clade</taxon>
        <taxon>Hologalegina</taxon>
        <taxon>IRL clade</taxon>
        <taxon>Trifolieae</taxon>
        <taxon>Trifolium</taxon>
    </lineage>
</organism>
<evidence type="ECO:0000259" key="7">
    <source>
        <dbReference type="Pfam" id="PF00931"/>
    </source>
</evidence>
<keyword evidence="4" id="KW-0547">Nucleotide-binding</keyword>
<dbReference type="PRINTS" id="PR00364">
    <property type="entry name" value="DISEASERSIST"/>
</dbReference>
<keyword evidence="10" id="KW-1185">Reference proteome</keyword>
<gene>
    <name evidence="9" type="ORF">TSUD_410330</name>
</gene>
<dbReference type="InterPro" id="IPR050905">
    <property type="entry name" value="Plant_NBS-LRR"/>
</dbReference>
<evidence type="ECO:0000313" key="10">
    <source>
        <dbReference type="Proteomes" id="UP000242715"/>
    </source>
</evidence>
<protein>
    <submittedName>
        <fullName evidence="9">Uncharacterized protein</fullName>
    </submittedName>
</protein>
<dbReference type="SUPFAM" id="SSF52058">
    <property type="entry name" value="L domain-like"/>
    <property type="match status" value="2"/>
</dbReference>
<evidence type="ECO:0000256" key="3">
    <source>
        <dbReference type="ARBA" id="ARBA00022737"/>
    </source>
</evidence>
<dbReference type="InterPro" id="IPR027417">
    <property type="entry name" value="P-loop_NTPase"/>
</dbReference>
<name>A0A2Z6PJI3_TRISU</name>
<evidence type="ECO:0000259" key="8">
    <source>
        <dbReference type="Pfam" id="PF23247"/>
    </source>
</evidence>
<keyword evidence="2" id="KW-0433">Leucine-rich repeat</keyword>
<reference evidence="10" key="1">
    <citation type="journal article" date="2017" name="Front. Plant Sci.">
        <title>Climate Clever Clovers: New Paradigm to Reduce the Environmental Footprint of Ruminants by Breeding Low Methanogenic Forages Utilizing Haplotype Variation.</title>
        <authorList>
            <person name="Kaur P."/>
            <person name="Appels R."/>
            <person name="Bayer P.E."/>
            <person name="Keeble-Gagnere G."/>
            <person name="Wang J."/>
            <person name="Hirakawa H."/>
            <person name="Shirasawa K."/>
            <person name="Vercoe P."/>
            <person name="Stefanova K."/>
            <person name="Durmic Z."/>
            <person name="Nichols P."/>
            <person name="Revell C."/>
            <person name="Isobe S.N."/>
            <person name="Edwards D."/>
            <person name="Erskine W."/>
        </authorList>
    </citation>
    <scope>NUCLEOTIDE SEQUENCE [LARGE SCALE GENOMIC DNA]</scope>
    <source>
        <strain evidence="10">cv. Daliak</strain>
    </source>
</reference>
<dbReference type="Gene3D" id="3.80.10.10">
    <property type="entry name" value="Ribonuclease Inhibitor"/>
    <property type="match status" value="3"/>
</dbReference>
<keyword evidence="6" id="KW-0067">ATP-binding</keyword>
<dbReference type="GO" id="GO:0006952">
    <property type="term" value="P:defense response"/>
    <property type="evidence" value="ECO:0007669"/>
    <property type="project" value="UniProtKB-KW"/>
</dbReference>
<dbReference type="GO" id="GO:0043531">
    <property type="term" value="F:ADP binding"/>
    <property type="evidence" value="ECO:0007669"/>
    <property type="project" value="InterPro"/>
</dbReference>
<dbReference type="InterPro" id="IPR003591">
    <property type="entry name" value="Leu-rich_rpt_typical-subtyp"/>
</dbReference>
<accession>A0A2Z6PJI3</accession>
<dbReference type="SUPFAM" id="SSF52540">
    <property type="entry name" value="P-loop containing nucleoside triphosphate hydrolases"/>
    <property type="match status" value="1"/>
</dbReference>
<feature type="domain" description="Disease resistance protein At4g27190-like leucine-rich repeats" evidence="8">
    <location>
        <begin position="1024"/>
        <end position="1148"/>
    </location>
</feature>
<dbReference type="PANTHER" id="PTHR33463:SF198">
    <property type="entry name" value="RPP4C3"/>
    <property type="match status" value="1"/>
</dbReference>
<sequence length="1372" mass="157256">MEILSVVGKVADHTVVPIGRQASYLIFYKGNLKMLADHVKNLQAVRERTIHWVEEERGNGKEIETNVLNWLAKVYEVIERANQLQEDSRRANVRCSTWGFPNMLLRYQLSRKATKIANIVIQDEGEGMFDQVTRDSEKYETRESLKNDIVKALVDLNSCNIGVYGLGGVGKTTLVREVAIIVKKHKLFDNVVITHVSQNPDLKTIQGEIADSLGFQFSEETIYRRAARLRHKIKMEKHILVILDDIWTMLDLKTVGIPIGNEHNGCKLLMTCRNQDVLFQMDVPKDHTFKVELMKENEAWSLFQLMAGDVVKDSNLKDVAIQVAKKCEGLPLMVVTVARAMRNKRDVQSWKDTLRKLFISQSSDHTTYNALELSYNSLESDEMRDMFLLFALMQGNGVEYFLKIAMGLEILKHVTTVDDARNRFYTIIRSLEMSCLLLDVTVGGVIQMHDFVCDFAISIARRDKHLFLSKNHHEEWPSKDFLERCTQIALPFYQDDELPQTIYCPNIKFFYLSSVNRSLEIPNTFFEGMRSLTALDLTHLNLSSLPTSFQLLTNLQTLCLNFCILDNIQAIEALQNLTILCICKSSMITFPREIGKLTQLRMLDLSNSGIEVVPPNILSNLIRLEELYMGNTSIKWEDANLMTQNENASIAELGKLPNLIALELQIRETWMLPRDLQLMFEKLERYKIVVGDVWEWSEVKNETLKTLMLKVGTNIHLEHGIKALIKGVENLYLDDVDGIQNVLYQLNGEGFPLLRHLHVQNNANMKHIVDSNERNRIYASFPNLETLVLNNLKNLEHICRGPLSITSFGSLSVIKVKNCIKLKCILSLTMIKALSWLSEIDICECNSVKEIVLEDNKLSANNDITNEKIEFLQLRSLTLEHLETLDNFFFHHLTDSRSKQTYQGLESYISSAFFNARVVFPNLHTLKLCSLPNLNKIWEDNHHSMYNLTNLTVDDCGGLEYLFSSAVVASFKNLKQLKISSCPMMEEIIAKEERDNALEEVHFLKLETIILLDMDNLKTIWHRQFKTVKILDVAFCENIVVVFPSSMQNTYNKLEMLKVEYCVSVEEIFELTFNESSIVEDTTQLKEVALLSMPKLKKIWSGDPQEILSFQNLINVKLEYCKGLEYLLPLSVATRCSHLKELHITECENIKEIVAEEKESSVNVAPIFEFNQLSTLLLRNLGKLEGLYAKEHTLLCPSLKTIDVFNCAKLDLYRTLSTRSSNFLDDQLSDLAHQPLFIAEEVIPNLEMLRIDNKEANMILQAHNSSVLFTKMTYLALCAYKNEDTFPYLFLQNAGSLESLSVEQSCFEKIFQDEGQISEKAHTRLKNLYLIKLPKLQHICEEGSQIDPVLEEVLRSNTLNETIISSHLQGTQ</sequence>
<evidence type="ECO:0000256" key="6">
    <source>
        <dbReference type="ARBA" id="ARBA00022840"/>
    </source>
</evidence>
<evidence type="ECO:0000256" key="1">
    <source>
        <dbReference type="ARBA" id="ARBA00008894"/>
    </source>
</evidence>
<dbReference type="InterPro" id="IPR002182">
    <property type="entry name" value="NB-ARC"/>
</dbReference>
<keyword evidence="5" id="KW-0611">Plant defense</keyword>
<dbReference type="Proteomes" id="UP000242715">
    <property type="component" value="Unassembled WGS sequence"/>
</dbReference>
<feature type="domain" description="Disease resistance protein At4g27190-like leucine-rich repeats" evidence="8">
    <location>
        <begin position="918"/>
        <end position="982"/>
    </location>
</feature>
<dbReference type="Pfam" id="PF23247">
    <property type="entry name" value="LRR_RPS2"/>
    <property type="match status" value="3"/>
</dbReference>
<feature type="domain" description="NB-ARC" evidence="7">
    <location>
        <begin position="143"/>
        <end position="308"/>
    </location>
</feature>
<dbReference type="Gene3D" id="3.40.50.300">
    <property type="entry name" value="P-loop containing nucleotide triphosphate hydrolases"/>
    <property type="match status" value="1"/>
</dbReference>
<dbReference type="OrthoDB" id="1747797at2759"/>
<evidence type="ECO:0000313" key="9">
    <source>
        <dbReference type="EMBL" id="GAU50665.1"/>
    </source>
</evidence>
<dbReference type="PANTHER" id="PTHR33463">
    <property type="entry name" value="NB-ARC DOMAIN-CONTAINING PROTEIN-RELATED"/>
    <property type="match status" value="1"/>
</dbReference>
<evidence type="ECO:0000256" key="2">
    <source>
        <dbReference type="ARBA" id="ARBA00022614"/>
    </source>
</evidence>
<dbReference type="InterPro" id="IPR032675">
    <property type="entry name" value="LRR_dom_sf"/>
</dbReference>
<dbReference type="EMBL" id="DF974832">
    <property type="protein sequence ID" value="GAU50665.1"/>
    <property type="molecule type" value="Genomic_DNA"/>
</dbReference>
<dbReference type="Gene3D" id="1.10.8.430">
    <property type="entry name" value="Helical domain of apoptotic protease-activating factors"/>
    <property type="match status" value="1"/>
</dbReference>
<dbReference type="Pfam" id="PF00931">
    <property type="entry name" value="NB-ARC"/>
    <property type="match status" value="1"/>
</dbReference>
<evidence type="ECO:0000256" key="4">
    <source>
        <dbReference type="ARBA" id="ARBA00022741"/>
    </source>
</evidence>
<comment type="similarity">
    <text evidence="1">Belongs to the disease resistance NB-LRR family.</text>
</comment>
<dbReference type="SMART" id="SM00369">
    <property type="entry name" value="LRR_TYP"/>
    <property type="match status" value="2"/>
</dbReference>
<evidence type="ECO:0000256" key="5">
    <source>
        <dbReference type="ARBA" id="ARBA00022821"/>
    </source>
</evidence>
<dbReference type="InterPro" id="IPR057135">
    <property type="entry name" value="At4g27190-like_LRR"/>
</dbReference>
<dbReference type="SUPFAM" id="SSF52047">
    <property type="entry name" value="RNI-like"/>
    <property type="match status" value="1"/>
</dbReference>
<dbReference type="GO" id="GO:0005524">
    <property type="term" value="F:ATP binding"/>
    <property type="evidence" value="ECO:0007669"/>
    <property type="project" value="UniProtKB-KW"/>
</dbReference>